<evidence type="ECO:0000256" key="10">
    <source>
        <dbReference type="ARBA" id="ARBA00023136"/>
    </source>
</evidence>
<dbReference type="Proteomes" id="UP000298127">
    <property type="component" value="Unassembled WGS sequence"/>
</dbReference>
<keyword evidence="8 13" id="KW-0812">Transmembrane</keyword>
<evidence type="ECO:0000256" key="1">
    <source>
        <dbReference type="ARBA" id="ARBA00003552"/>
    </source>
</evidence>
<evidence type="ECO:0000256" key="9">
    <source>
        <dbReference type="ARBA" id="ARBA00022989"/>
    </source>
</evidence>
<dbReference type="NCBIfam" id="NF038346">
    <property type="entry name" value="FtsX_actino"/>
    <property type="match status" value="1"/>
</dbReference>
<feature type="transmembrane region" description="Helical" evidence="13">
    <location>
        <begin position="231"/>
        <end position="258"/>
    </location>
</feature>
<dbReference type="Pfam" id="PF02687">
    <property type="entry name" value="FtsX"/>
    <property type="match status" value="1"/>
</dbReference>
<dbReference type="InterPro" id="IPR047929">
    <property type="entry name" value="FtsX_actino"/>
</dbReference>
<feature type="domain" description="FtsX extracellular" evidence="15">
    <location>
        <begin position="57"/>
        <end position="163"/>
    </location>
</feature>
<comment type="subcellular location">
    <subcellularLocation>
        <location evidence="2">Cell membrane</location>
        <topology evidence="2">Multi-pass membrane protein</topology>
    </subcellularLocation>
</comment>
<evidence type="ECO:0000256" key="13">
    <source>
        <dbReference type="SAM" id="Phobius"/>
    </source>
</evidence>
<evidence type="ECO:0000256" key="7">
    <source>
        <dbReference type="ARBA" id="ARBA00022618"/>
    </source>
</evidence>
<comment type="caution">
    <text evidence="16">The sequence shown here is derived from an EMBL/GenBank/DDBJ whole genome shotgun (WGS) entry which is preliminary data.</text>
</comment>
<evidence type="ECO:0000256" key="8">
    <source>
        <dbReference type="ARBA" id="ARBA00022692"/>
    </source>
</evidence>
<dbReference type="RefSeq" id="WP_056167439.1">
    <property type="nucleotide sequence ID" value="NZ_SPQZ01000007.1"/>
</dbReference>
<dbReference type="EMBL" id="SPQZ01000007">
    <property type="protein sequence ID" value="TFV95100.1"/>
    <property type="molecule type" value="Genomic_DNA"/>
</dbReference>
<protein>
    <recommendedName>
        <fullName evidence="5 12">Cell division protein FtsX</fullName>
    </recommendedName>
</protein>
<gene>
    <name evidence="16" type="ORF">E4M00_15645</name>
</gene>
<dbReference type="InterPro" id="IPR040690">
    <property type="entry name" value="FtsX_ECD"/>
</dbReference>
<evidence type="ECO:0000256" key="5">
    <source>
        <dbReference type="ARBA" id="ARBA00021907"/>
    </source>
</evidence>
<accession>A0A4Y9QSA3</accession>
<sequence length="306" mass="33481">MRLGLVLTEAANGLRRNASMVVSVVLVTFISLTFVGTAVLMQMQIGQMKDYWYDRAQVAVYMCTDISGSSNENCVGGEANEDQLAAIKAELEGPTLSPFIKKFYFEDHDQAYENFQKQFKDNPVSAYVTPDQLNQTYWVNLKDVSQADVLVESLSALPGVEAVTDQRSYLDQIFAVLNAASFTAIAIAAIMLVAAALLIATTIRLSAYSRRRELGIMRLVGASNRFIQTPFVLEGIFAALIGSLLAGGAIWAIVHFFIQGWLKDRLQLTSFVTEGSALVVAPILLLVGIILAAFSANFAITRYLKV</sequence>
<evidence type="ECO:0000256" key="11">
    <source>
        <dbReference type="ARBA" id="ARBA00023306"/>
    </source>
</evidence>
<evidence type="ECO:0000259" key="14">
    <source>
        <dbReference type="Pfam" id="PF02687"/>
    </source>
</evidence>
<dbReference type="AlphaFoldDB" id="A0A4Y9QSA3"/>
<dbReference type="GO" id="GO:0051301">
    <property type="term" value="P:cell division"/>
    <property type="evidence" value="ECO:0007669"/>
    <property type="project" value="UniProtKB-KW"/>
</dbReference>
<evidence type="ECO:0000256" key="4">
    <source>
        <dbReference type="ARBA" id="ARBA00011160"/>
    </source>
</evidence>
<keyword evidence="6 12" id="KW-1003">Cell membrane</keyword>
<dbReference type="GO" id="GO:0005886">
    <property type="term" value="C:plasma membrane"/>
    <property type="evidence" value="ECO:0007669"/>
    <property type="project" value="UniProtKB-SubCell"/>
</dbReference>
<comment type="function">
    <text evidence="1">Part of the ABC transporter FtsEX involved in cellular division.</text>
</comment>
<evidence type="ECO:0000259" key="15">
    <source>
        <dbReference type="Pfam" id="PF18075"/>
    </source>
</evidence>
<comment type="subunit">
    <text evidence="4">Forms a membrane-associated complex with FtsE.</text>
</comment>
<feature type="transmembrane region" description="Helical" evidence="13">
    <location>
        <begin position="173"/>
        <end position="203"/>
    </location>
</feature>
<name>A0A4Y9QSA3_9MICO</name>
<dbReference type="InterPro" id="IPR003838">
    <property type="entry name" value="ABC3_permease_C"/>
</dbReference>
<dbReference type="PIRSF" id="PIRSF003097">
    <property type="entry name" value="FtsX"/>
    <property type="match status" value="1"/>
</dbReference>
<feature type="domain" description="ABC3 transporter permease C-terminal" evidence="14">
    <location>
        <begin position="186"/>
        <end position="295"/>
    </location>
</feature>
<dbReference type="PANTHER" id="PTHR47755:SF1">
    <property type="entry name" value="CELL DIVISION PROTEIN FTSX"/>
    <property type="match status" value="1"/>
</dbReference>
<dbReference type="Pfam" id="PF18075">
    <property type="entry name" value="FtsX_ECD"/>
    <property type="match status" value="1"/>
</dbReference>
<feature type="transmembrane region" description="Helical" evidence="13">
    <location>
        <begin position="21"/>
        <end position="45"/>
    </location>
</feature>
<reference evidence="16 17" key="1">
    <citation type="journal article" date="2018" name="J. Microbiol.">
        <title>Leifsonia flava sp. nov., a novel actinobacterium isolated from the rhizosphere of Aquilegia viridiflora.</title>
        <authorList>
            <person name="Cai Y."/>
            <person name="Tao W.Z."/>
            <person name="Ma Y.J."/>
            <person name="Cheng J."/>
            <person name="Zhang M.Y."/>
            <person name="Zhang Y.X."/>
        </authorList>
    </citation>
    <scope>NUCLEOTIDE SEQUENCE [LARGE SCALE GENOMIC DNA]</scope>
    <source>
        <strain evidence="16 17">SYP-B2174</strain>
    </source>
</reference>
<keyword evidence="17" id="KW-1185">Reference proteome</keyword>
<evidence type="ECO:0000256" key="6">
    <source>
        <dbReference type="ARBA" id="ARBA00022475"/>
    </source>
</evidence>
<comment type="similarity">
    <text evidence="3 12">Belongs to the ABC-4 integral membrane protein family. FtsX subfamily.</text>
</comment>
<dbReference type="InterPro" id="IPR004513">
    <property type="entry name" value="FtsX"/>
</dbReference>
<dbReference type="Gene3D" id="3.30.70.3040">
    <property type="match status" value="1"/>
</dbReference>
<evidence type="ECO:0000256" key="12">
    <source>
        <dbReference type="PIRNR" id="PIRNR003097"/>
    </source>
</evidence>
<evidence type="ECO:0000256" key="3">
    <source>
        <dbReference type="ARBA" id="ARBA00007379"/>
    </source>
</evidence>
<keyword evidence="9 13" id="KW-1133">Transmembrane helix</keyword>
<evidence type="ECO:0000313" key="16">
    <source>
        <dbReference type="EMBL" id="TFV95100.1"/>
    </source>
</evidence>
<keyword evidence="11 12" id="KW-0131">Cell cycle</keyword>
<feature type="transmembrane region" description="Helical" evidence="13">
    <location>
        <begin position="278"/>
        <end position="300"/>
    </location>
</feature>
<dbReference type="PANTHER" id="PTHR47755">
    <property type="entry name" value="CELL DIVISION PROTEIN FTSX"/>
    <property type="match status" value="1"/>
</dbReference>
<evidence type="ECO:0000313" key="17">
    <source>
        <dbReference type="Proteomes" id="UP000298127"/>
    </source>
</evidence>
<evidence type="ECO:0000256" key="2">
    <source>
        <dbReference type="ARBA" id="ARBA00004651"/>
    </source>
</evidence>
<keyword evidence="7 12" id="KW-0132">Cell division</keyword>
<keyword evidence="10 12" id="KW-0472">Membrane</keyword>
<organism evidence="16 17">
    <name type="scientific">Orlajensenia leifsoniae</name>
    <dbReference type="NCBI Taxonomy" id="2561933"/>
    <lineage>
        <taxon>Bacteria</taxon>
        <taxon>Bacillati</taxon>
        <taxon>Actinomycetota</taxon>
        <taxon>Actinomycetes</taxon>
        <taxon>Micrococcales</taxon>
        <taxon>Microbacteriaceae</taxon>
        <taxon>Orlajensenia</taxon>
    </lineage>
</organism>
<proteinExistence type="inferred from homology"/>